<dbReference type="SUPFAM" id="SSF51735">
    <property type="entry name" value="NAD(P)-binding Rossmann-fold domains"/>
    <property type="match status" value="1"/>
</dbReference>
<comment type="similarity">
    <text evidence="2">Belongs to the zinc-containing alcohol dehydrogenase family. Quinone oxidoreductase subfamily.</text>
</comment>
<feature type="domain" description="Enoyl reductase (ER)" evidence="14">
    <location>
        <begin position="50"/>
        <end position="366"/>
    </location>
</feature>
<dbReference type="InterPro" id="IPR036291">
    <property type="entry name" value="NAD(P)-bd_dom_sf"/>
</dbReference>
<sequence>MRALRRVRQTWGSVWCRAWEGNEHQRTAQRAEGTRNLHICSALVYRQNGAHADVLRLERMALPPVDKHCVRLKILAAPVNPADINMLQGTYPIRPTFPAVGGNEGVGEVIEVGSDVTSLSPGDWAIPVGAGFGTWRTEAVCDASDIIKVPKDISLLGAATIGVNPCTAYRMLHDFQPLRPGDTVIQNGANSAVGQAVIQIAAALGVKTICIIRDRYEHSEDLLSMGADYVVTEETLKGSEMERIFQEVPRPKLGLNCVGGPYSGYLLSQLDHDGTLVTYGGMARKPLPVPAKALIFKNIHLRGFWLTMWKRDNRKGKQEHQHETPKLLGGILITTTFLHTRPIRPSQVTSFKSLETLDNAMHCYIIINRTPDHKLCQ</sequence>
<evidence type="ECO:0000313" key="16">
    <source>
        <dbReference type="Proteomes" id="UP000261540"/>
    </source>
</evidence>
<dbReference type="InterPro" id="IPR013149">
    <property type="entry name" value="ADH-like_C"/>
</dbReference>
<dbReference type="GO" id="GO:0005739">
    <property type="term" value="C:mitochondrion"/>
    <property type="evidence" value="ECO:0007669"/>
    <property type="project" value="UniProtKB-SubCell"/>
</dbReference>
<dbReference type="Gene3D" id="3.40.50.720">
    <property type="entry name" value="NAD(P)-binding Rossmann-like Domain"/>
    <property type="match status" value="1"/>
</dbReference>
<keyword evidence="6" id="KW-0809">Transit peptide</keyword>
<keyword evidence="9" id="KW-0496">Mitochondrion</keyword>
<keyword evidence="4" id="KW-0276">Fatty acid metabolism</keyword>
<keyword evidence="5" id="KW-0521">NADP</keyword>
<dbReference type="PANTHER" id="PTHR43981">
    <property type="entry name" value="ENOYL-[ACYL-CARRIER-PROTEIN] REDUCTASE, MITOCHONDRIAL"/>
    <property type="match status" value="1"/>
</dbReference>
<dbReference type="Pfam" id="PF00107">
    <property type="entry name" value="ADH_zinc_N"/>
    <property type="match status" value="1"/>
</dbReference>
<evidence type="ECO:0000259" key="14">
    <source>
        <dbReference type="SMART" id="SM00829"/>
    </source>
</evidence>
<keyword evidence="7" id="KW-0560">Oxidoreductase</keyword>
<evidence type="ECO:0000256" key="2">
    <source>
        <dbReference type="ARBA" id="ARBA00010371"/>
    </source>
</evidence>
<dbReference type="STRING" id="1676925.ENSPKIP00000031941"/>
<dbReference type="SMART" id="SM00829">
    <property type="entry name" value="PKS_ER"/>
    <property type="match status" value="1"/>
</dbReference>
<dbReference type="Pfam" id="PF08240">
    <property type="entry name" value="ADH_N"/>
    <property type="match status" value="1"/>
</dbReference>
<evidence type="ECO:0000256" key="3">
    <source>
        <dbReference type="ARBA" id="ARBA00022516"/>
    </source>
</evidence>
<dbReference type="EC" id="1.3.1.104" evidence="11"/>
<evidence type="ECO:0000256" key="9">
    <source>
        <dbReference type="ARBA" id="ARBA00023128"/>
    </source>
</evidence>
<dbReference type="GO" id="GO:0006633">
    <property type="term" value="P:fatty acid biosynthetic process"/>
    <property type="evidence" value="ECO:0007669"/>
    <property type="project" value="UniProtKB-KW"/>
</dbReference>
<dbReference type="Ensembl" id="ENSPKIT00000012799.1">
    <property type="protein sequence ID" value="ENSPKIP00000031941.1"/>
    <property type="gene ID" value="ENSPKIG00000012182.1"/>
</dbReference>
<dbReference type="InterPro" id="IPR011032">
    <property type="entry name" value="GroES-like_sf"/>
</dbReference>
<dbReference type="GO" id="GO:0141148">
    <property type="term" value="F:enoyl-[acyl-carrier-protein] reductase (NADPH) activity"/>
    <property type="evidence" value="ECO:0007669"/>
    <property type="project" value="UniProtKB-EC"/>
</dbReference>
<dbReference type="CDD" id="cd08290">
    <property type="entry name" value="ETR"/>
    <property type="match status" value="1"/>
</dbReference>
<keyword evidence="10" id="KW-0275">Fatty acid biosynthesis</keyword>
<dbReference type="Proteomes" id="UP000261540">
    <property type="component" value="Unplaced"/>
</dbReference>
<protein>
    <recommendedName>
        <fullName evidence="12">Enoyl-[acyl-carrier-protein] reductase, mitochondrial</fullName>
        <ecNumber evidence="11">1.3.1.104</ecNumber>
    </recommendedName>
    <alternativeName>
        <fullName evidence="13">2-enoyl thioester reductase</fullName>
    </alternativeName>
</protein>
<dbReference type="InterPro" id="IPR020843">
    <property type="entry name" value="ER"/>
</dbReference>
<evidence type="ECO:0000256" key="8">
    <source>
        <dbReference type="ARBA" id="ARBA00023098"/>
    </source>
</evidence>
<evidence type="ECO:0000256" key="5">
    <source>
        <dbReference type="ARBA" id="ARBA00022857"/>
    </source>
</evidence>
<evidence type="ECO:0000256" key="4">
    <source>
        <dbReference type="ARBA" id="ARBA00022832"/>
    </source>
</evidence>
<evidence type="ECO:0000256" key="11">
    <source>
        <dbReference type="ARBA" id="ARBA00038963"/>
    </source>
</evidence>
<evidence type="ECO:0000313" key="15">
    <source>
        <dbReference type="Ensembl" id="ENSPKIP00000031941.1"/>
    </source>
</evidence>
<dbReference type="InterPro" id="IPR013154">
    <property type="entry name" value="ADH-like_N"/>
</dbReference>
<evidence type="ECO:0000256" key="10">
    <source>
        <dbReference type="ARBA" id="ARBA00023160"/>
    </source>
</evidence>
<accession>A0A3B3SPF6</accession>
<dbReference type="SUPFAM" id="SSF50129">
    <property type="entry name" value="GroES-like"/>
    <property type="match status" value="1"/>
</dbReference>
<evidence type="ECO:0000256" key="1">
    <source>
        <dbReference type="ARBA" id="ARBA00004173"/>
    </source>
</evidence>
<proteinExistence type="inferred from homology"/>
<dbReference type="AlphaFoldDB" id="A0A3B3SPF6"/>
<reference evidence="15" key="2">
    <citation type="submission" date="2025-09" db="UniProtKB">
        <authorList>
            <consortium name="Ensembl"/>
        </authorList>
    </citation>
    <scope>IDENTIFICATION</scope>
</reference>
<dbReference type="FunFam" id="3.40.50.720:FF:000112">
    <property type="entry name" value="Enoyl-[acyl-carrier-protein] reductase 1, mitochondrial"/>
    <property type="match status" value="1"/>
</dbReference>
<comment type="subcellular location">
    <subcellularLocation>
        <location evidence="1">Mitochondrion</location>
    </subcellularLocation>
</comment>
<dbReference type="Gene3D" id="3.90.180.10">
    <property type="entry name" value="Medium-chain alcohol dehydrogenases, catalytic domain"/>
    <property type="match status" value="1"/>
</dbReference>
<dbReference type="FunFam" id="3.90.180.10:FF:000010">
    <property type="entry name" value="Enoyl-[acyl-carrier-protein] reductase, mitochondrial"/>
    <property type="match status" value="1"/>
</dbReference>
<evidence type="ECO:0000256" key="6">
    <source>
        <dbReference type="ARBA" id="ARBA00022946"/>
    </source>
</evidence>
<reference evidence="15" key="1">
    <citation type="submission" date="2025-08" db="UniProtKB">
        <authorList>
            <consortium name="Ensembl"/>
        </authorList>
    </citation>
    <scope>IDENTIFICATION</scope>
</reference>
<keyword evidence="16" id="KW-1185">Reference proteome</keyword>
<dbReference type="GeneTree" id="ENSGT00940000156592"/>
<organism evidence="15 16">
    <name type="scientific">Paramormyrops kingsleyae</name>
    <dbReference type="NCBI Taxonomy" id="1676925"/>
    <lineage>
        <taxon>Eukaryota</taxon>
        <taxon>Metazoa</taxon>
        <taxon>Chordata</taxon>
        <taxon>Craniata</taxon>
        <taxon>Vertebrata</taxon>
        <taxon>Euteleostomi</taxon>
        <taxon>Actinopterygii</taxon>
        <taxon>Neopterygii</taxon>
        <taxon>Teleostei</taxon>
        <taxon>Osteoglossocephala</taxon>
        <taxon>Osteoglossomorpha</taxon>
        <taxon>Osteoglossiformes</taxon>
        <taxon>Mormyridae</taxon>
        <taxon>Paramormyrops</taxon>
    </lineage>
</organism>
<evidence type="ECO:0000256" key="12">
    <source>
        <dbReference type="ARBA" id="ARBA00041058"/>
    </source>
</evidence>
<keyword evidence="3" id="KW-0444">Lipid biosynthesis</keyword>
<dbReference type="InterPro" id="IPR051034">
    <property type="entry name" value="Mito_Enoyl-ACP_Reductase"/>
</dbReference>
<keyword evidence="8" id="KW-0443">Lipid metabolism</keyword>
<name>A0A3B3SPF6_9TELE</name>
<evidence type="ECO:0000256" key="13">
    <source>
        <dbReference type="ARBA" id="ARBA00042123"/>
    </source>
</evidence>
<evidence type="ECO:0000256" key="7">
    <source>
        <dbReference type="ARBA" id="ARBA00023002"/>
    </source>
</evidence>
<dbReference type="PANTHER" id="PTHR43981:SF4">
    <property type="entry name" value="ENOYL-[ACYL-CARRIER-PROTEIN] REDUCTASE, MITOCHONDRIAL-LIKE"/>
    <property type="match status" value="1"/>
</dbReference>